<dbReference type="SUPFAM" id="SSF56219">
    <property type="entry name" value="DNase I-like"/>
    <property type="match status" value="1"/>
</dbReference>
<comment type="caution">
    <text evidence="2">The sequence shown here is derived from an EMBL/GenBank/DDBJ whole genome shotgun (WGS) entry which is preliminary data.</text>
</comment>
<dbReference type="OrthoDB" id="986383at2759"/>
<dbReference type="Proteomes" id="UP000325081">
    <property type="component" value="Unassembled WGS sequence"/>
</dbReference>
<accession>A0A5A7PWL0</accession>
<proteinExistence type="predicted"/>
<sequence>MISASVTMNVREAFLVKSSVIGQRAVLELGVQCPRYGGSIGHLDRGCPKKMEDIVNNSMKEGQYGDWLKAADGQRWAPGNVSGSRSSPPRESPSMAENTTAQGASSSQTGNNQQRFQSQEDIPSLVKSVAATSFVSANKVPTPREEMVENNLQLVESSVMEPPLIIDQLVRGKRVRVDNETDERSKEPLLQIRFNLKNSKLSPKGRLCGPSTISQIRELLRTHHPNFLFLSETKKQNAFVKSVCKILGYDSKLAIVDPSDKRSSMGIHAHRQIALGSPLVSIGDWNDLMSHNEKAGGNSRNMTSFQGFHNFINAMEMSKVKFEGYTYTCCNNRAVPHLVEEKLDRAVGSLD</sequence>
<evidence type="ECO:0000313" key="3">
    <source>
        <dbReference type="Proteomes" id="UP000325081"/>
    </source>
</evidence>
<dbReference type="EMBL" id="BKCP01005294">
    <property type="protein sequence ID" value="GER37154.1"/>
    <property type="molecule type" value="Genomic_DNA"/>
</dbReference>
<dbReference type="AlphaFoldDB" id="A0A5A7PWL0"/>
<feature type="compositionally biased region" description="Low complexity" evidence="1">
    <location>
        <begin position="82"/>
        <end position="94"/>
    </location>
</feature>
<feature type="region of interest" description="Disordered" evidence="1">
    <location>
        <begin position="75"/>
        <end position="121"/>
    </location>
</feature>
<gene>
    <name evidence="2" type="ORF">STAS_13545</name>
</gene>
<reference evidence="3" key="1">
    <citation type="journal article" date="2019" name="Curr. Biol.">
        <title>Genome Sequence of Striga asiatica Provides Insight into the Evolution of Plant Parasitism.</title>
        <authorList>
            <person name="Yoshida S."/>
            <person name="Kim S."/>
            <person name="Wafula E.K."/>
            <person name="Tanskanen J."/>
            <person name="Kim Y.M."/>
            <person name="Honaas L."/>
            <person name="Yang Z."/>
            <person name="Spallek T."/>
            <person name="Conn C.E."/>
            <person name="Ichihashi Y."/>
            <person name="Cheong K."/>
            <person name="Cui S."/>
            <person name="Der J.P."/>
            <person name="Gundlach H."/>
            <person name="Jiao Y."/>
            <person name="Hori C."/>
            <person name="Ishida J.K."/>
            <person name="Kasahara H."/>
            <person name="Kiba T."/>
            <person name="Kim M.S."/>
            <person name="Koo N."/>
            <person name="Laohavisit A."/>
            <person name="Lee Y.H."/>
            <person name="Lumba S."/>
            <person name="McCourt P."/>
            <person name="Mortimer J.C."/>
            <person name="Mutuku J.M."/>
            <person name="Nomura T."/>
            <person name="Sasaki-Sekimoto Y."/>
            <person name="Seto Y."/>
            <person name="Wang Y."/>
            <person name="Wakatake T."/>
            <person name="Sakakibara H."/>
            <person name="Demura T."/>
            <person name="Yamaguchi S."/>
            <person name="Yoneyama K."/>
            <person name="Manabe R.I."/>
            <person name="Nelson D.C."/>
            <person name="Schulman A.H."/>
            <person name="Timko M.P."/>
            <person name="dePamphilis C.W."/>
            <person name="Choi D."/>
            <person name="Shirasu K."/>
        </authorList>
    </citation>
    <scope>NUCLEOTIDE SEQUENCE [LARGE SCALE GENOMIC DNA]</scope>
    <source>
        <strain evidence="3">cv. UVA1</strain>
    </source>
</reference>
<organism evidence="2 3">
    <name type="scientific">Striga asiatica</name>
    <name type="common">Asiatic witchweed</name>
    <name type="synonym">Buchnera asiatica</name>
    <dbReference type="NCBI Taxonomy" id="4170"/>
    <lineage>
        <taxon>Eukaryota</taxon>
        <taxon>Viridiplantae</taxon>
        <taxon>Streptophyta</taxon>
        <taxon>Embryophyta</taxon>
        <taxon>Tracheophyta</taxon>
        <taxon>Spermatophyta</taxon>
        <taxon>Magnoliopsida</taxon>
        <taxon>eudicotyledons</taxon>
        <taxon>Gunneridae</taxon>
        <taxon>Pentapetalae</taxon>
        <taxon>asterids</taxon>
        <taxon>lamiids</taxon>
        <taxon>Lamiales</taxon>
        <taxon>Orobanchaceae</taxon>
        <taxon>Buchnereae</taxon>
        <taxon>Striga</taxon>
    </lineage>
</organism>
<dbReference type="InterPro" id="IPR036691">
    <property type="entry name" value="Endo/exonu/phosph_ase_sf"/>
</dbReference>
<feature type="compositionally biased region" description="Polar residues" evidence="1">
    <location>
        <begin position="95"/>
        <end position="121"/>
    </location>
</feature>
<evidence type="ECO:0000313" key="2">
    <source>
        <dbReference type="EMBL" id="GER37154.1"/>
    </source>
</evidence>
<keyword evidence="3" id="KW-1185">Reference proteome</keyword>
<name>A0A5A7PWL0_STRAF</name>
<evidence type="ECO:0000256" key="1">
    <source>
        <dbReference type="SAM" id="MobiDB-lite"/>
    </source>
</evidence>
<protein>
    <submittedName>
        <fullName evidence="2">3-oxoacyl-[acyl-carrier-protein] synthase 3</fullName>
    </submittedName>
</protein>